<evidence type="ECO:0000259" key="10">
    <source>
        <dbReference type="PROSITE" id="PS51733"/>
    </source>
</evidence>
<dbReference type="Gene3D" id="3.30.930.10">
    <property type="entry name" value="Bira Bifunctional Protein, Domain 2"/>
    <property type="match status" value="1"/>
</dbReference>
<keyword evidence="2 5" id="KW-0808">Transferase</keyword>
<dbReference type="PROSITE" id="PS01313">
    <property type="entry name" value="LIPB"/>
    <property type="match status" value="1"/>
</dbReference>
<reference evidence="12" key="1">
    <citation type="submission" date="2017-10" db="EMBL/GenBank/DDBJ databases">
        <title>Completed PacBio SMRT sequence of Methylosinus trichosporium OB3b reveals presence of a third large plasmid.</title>
        <authorList>
            <person name="Charles T.C."/>
            <person name="Lynch M.D.J."/>
            <person name="Heil J.R."/>
            <person name="Cheng J."/>
        </authorList>
    </citation>
    <scope>NUCLEOTIDE SEQUENCE [LARGE SCALE GENOMIC DNA]</scope>
    <source>
        <strain evidence="12">OB3b</strain>
    </source>
</reference>
<dbReference type="SUPFAM" id="SSF55681">
    <property type="entry name" value="Class II aaRS and biotin synthetases"/>
    <property type="match status" value="1"/>
</dbReference>
<dbReference type="AlphaFoldDB" id="A0A2D2D2B2"/>
<dbReference type="InterPro" id="IPR000544">
    <property type="entry name" value="Octanoyltransferase"/>
</dbReference>
<evidence type="ECO:0000256" key="9">
    <source>
        <dbReference type="PIRSR" id="PIRSR016262-3"/>
    </source>
</evidence>
<keyword evidence="3 5" id="KW-0012">Acyltransferase</keyword>
<dbReference type="PANTHER" id="PTHR10993:SF7">
    <property type="entry name" value="LIPOYLTRANSFERASE 2, MITOCHONDRIAL-RELATED"/>
    <property type="match status" value="1"/>
</dbReference>
<dbReference type="InterPro" id="IPR020605">
    <property type="entry name" value="Octanoyltransferase_CS"/>
</dbReference>
<feature type="binding site" evidence="5 8">
    <location>
        <begin position="178"/>
        <end position="180"/>
    </location>
    <ligand>
        <name>substrate</name>
    </ligand>
</feature>
<dbReference type="STRING" id="595536.GCA_000178815_02080"/>
<dbReference type="HAMAP" id="MF_00013">
    <property type="entry name" value="LipB"/>
    <property type="match status" value="1"/>
</dbReference>
<gene>
    <name evidence="5" type="primary">lipB</name>
    <name evidence="11" type="ORF">CQW49_15505</name>
</gene>
<dbReference type="NCBIfam" id="TIGR00214">
    <property type="entry name" value="lipB"/>
    <property type="match status" value="1"/>
</dbReference>
<dbReference type="PIRSF" id="PIRSF016262">
    <property type="entry name" value="LPLase"/>
    <property type="match status" value="1"/>
</dbReference>
<accession>A0A2D2D2B2</accession>
<evidence type="ECO:0000256" key="2">
    <source>
        <dbReference type="ARBA" id="ARBA00022679"/>
    </source>
</evidence>
<comment type="function">
    <text evidence="4 5 6">Catalyzes the transfer of endogenously produced octanoic acid from octanoyl-acyl-carrier-protein onto the lipoyl domains of lipoate-dependent enzymes. Lipoyl-ACP can also act as a substrate although octanoyl-ACP is likely to be the physiological substrate.</text>
</comment>
<dbReference type="GO" id="GO:0016874">
    <property type="term" value="F:ligase activity"/>
    <property type="evidence" value="ECO:0007669"/>
    <property type="project" value="UniProtKB-KW"/>
</dbReference>
<evidence type="ECO:0000256" key="7">
    <source>
        <dbReference type="PIRSR" id="PIRSR016262-1"/>
    </source>
</evidence>
<dbReference type="PROSITE" id="PS51733">
    <property type="entry name" value="BPL_LPL_CATALYTIC"/>
    <property type="match status" value="1"/>
</dbReference>
<dbReference type="GO" id="GO:0033819">
    <property type="term" value="F:lipoyl(octanoyl) transferase activity"/>
    <property type="evidence" value="ECO:0007669"/>
    <property type="project" value="UniProtKB-EC"/>
</dbReference>
<dbReference type="InterPro" id="IPR004143">
    <property type="entry name" value="BPL_LPL_catalytic"/>
</dbReference>
<dbReference type="GO" id="GO:0009249">
    <property type="term" value="P:protein lipoylation"/>
    <property type="evidence" value="ECO:0007669"/>
    <property type="project" value="InterPro"/>
</dbReference>
<feature type="domain" description="BPL/LPL catalytic" evidence="10">
    <location>
        <begin position="47"/>
        <end position="236"/>
    </location>
</feature>
<keyword evidence="5" id="KW-0963">Cytoplasm</keyword>
<dbReference type="InterPro" id="IPR045864">
    <property type="entry name" value="aa-tRNA-synth_II/BPL/LPL"/>
</dbReference>
<dbReference type="EC" id="2.3.1.181" evidence="5 6"/>
<name>A0A2D2D2B2_METT3</name>
<dbReference type="Pfam" id="PF21948">
    <property type="entry name" value="LplA-B_cat"/>
    <property type="match status" value="1"/>
</dbReference>
<dbReference type="Proteomes" id="UP000230709">
    <property type="component" value="Chromosome"/>
</dbReference>
<comment type="pathway">
    <text evidence="1 5 6">Protein modification; protein lipoylation via endogenous pathway; protein N(6)-(lipoyl)lysine from octanoyl-[acyl-carrier-protein]: step 1/2.</text>
</comment>
<dbReference type="KEGG" id="mtw:CQW49_15505"/>
<dbReference type="GO" id="GO:0005737">
    <property type="term" value="C:cytoplasm"/>
    <property type="evidence" value="ECO:0007669"/>
    <property type="project" value="UniProtKB-SubCell"/>
</dbReference>
<evidence type="ECO:0000256" key="4">
    <source>
        <dbReference type="ARBA" id="ARBA00024732"/>
    </source>
</evidence>
<comment type="catalytic activity">
    <reaction evidence="5 6">
        <text>octanoyl-[ACP] + L-lysyl-[protein] = N(6)-octanoyl-L-lysyl-[protein] + holo-[ACP] + H(+)</text>
        <dbReference type="Rhea" id="RHEA:17665"/>
        <dbReference type="Rhea" id="RHEA-COMP:9636"/>
        <dbReference type="Rhea" id="RHEA-COMP:9685"/>
        <dbReference type="Rhea" id="RHEA-COMP:9752"/>
        <dbReference type="Rhea" id="RHEA-COMP:9928"/>
        <dbReference type="ChEBI" id="CHEBI:15378"/>
        <dbReference type="ChEBI" id="CHEBI:29969"/>
        <dbReference type="ChEBI" id="CHEBI:64479"/>
        <dbReference type="ChEBI" id="CHEBI:78463"/>
        <dbReference type="ChEBI" id="CHEBI:78809"/>
        <dbReference type="EC" id="2.3.1.181"/>
    </reaction>
</comment>
<feature type="binding site" evidence="5 8">
    <location>
        <begin position="165"/>
        <end position="167"/>
    </location>
    <ligand>
        <name>substrate</name>
    </ligand>
</feature>
<evidence type="ECO:0000256" key="6">
    <source>
        <dbReference type="PIRNR" id="PIRNR016262"/>
    </source>
</evidence>
<comment type="similarity">
    <text evidence="5 6">Belongs to the LipB family.</text>
</comment>
<feature type="binding site" evidence="5 8">
    <location>
        <begin position="85"/>
        <end position="92"/>
    </location>
    <ligand>
        <name>substrate</name>
    </ligand>
</feature>
<dbReference type="CDD" id="cd16444">
    <property type="entry name" value="LipB"/>
    <property type="match status" value="1"/>
</dbReference>
<dbReference type="UniPathway" id="UPA00538">
    <property type="reaction ID" value="UER00592"/>
</dbReference>
<comment type="miscellaneous">
    <text evidence="5">In the reaction, the free carboxyl group of octanoic acid is attached via an amide linkage to the epsilon-amino group of a specific lysine residue of lipoyl domains of lipoate-dependent enzymes.</text>
</comment>
<evidence type="ECO:0000256" key="3">
    <source>
        <dbReference type="ARBA" id="ARBA00023315"/>
    </source>
</evidence>
<feature type="active site" description="Acyl-thioester intermediate" evidence="5 7">
    <location>
        <position position="196"/>
    </location>
</feature>
<evidence type="ECO:0000256" key="1">
    <source>
        <dbReference type="ARBA" id="ARBA00004821"/>
    </source>
</evidence>
<comment type="subcellular location">
    <subcellularLocation>
        <location evidence="5">Cytoplasm</location>
    </subcellularLocation>
</comment>
<dbReference type="NCBIfam" id="NF010921">
    <property type="entry name" value="PRK14341.1"/>
    <property type="match status" value="1"/>
</dbReference>
<evidence type="ECO:0000313" key="12">
    <source>
        <dbReference type="Proteomes" id="UP000230709"/>
    </source>
</evidence>
<feature type="site" description="Lowers pKa of active site Cys" evidence="5 9">
    <location>
        <position position="162"/>
    </location>
</feature>
<evidence type="ECO:0000256" key="5">
    <source>
        <dbReference type="HAMAP-Rule" id="MF_00013"/>
    </source>
</evidence>
<evidence type="ECO:0000256" key="8">
    <source>
        <dbReference type="PIRSR" id="PIRSR016262-2"/>
    </source>
</evidence>
<organism evidence="11 12">
    <name type="scientific">Methylosinus trichosporium (strain ATCC 35070 / NCIMB 11131 / UNIQEM 75 / OB3b)</name>
    <dbReference type="NCBI Taxonomy" id="595536"/>
    <lineage>
        <taxon>Bacteria</taxon>
        <taxon>Pseudomonadati</taxon>
        <taxon>Pseudomonadota</taxon>
        <taxon>Alphaproteobacteria</taxon>
        <taxon>Hyphomicrobiales</taxon>
        <taxon>Methylocystaceae</taxon>
        <taxon>Methylosinus</taxon>
    </lineage>
</organism>
<sequence length="238" mass="25964">MSRDARDVSFLPRPGSPPAQWVVTPGHVGYEEAVAEMETLAERIALGDALERCWLVEHPPIYTAGTSAKESDLLDARFPVHRTGRGGQFTYHGPGQRVAYVMLDLSRRRRDVRAFVCALEAWLIETLAAFGVVGERREARVGVWTPRPDKPAGISGEPAEDKIAAIGVRVRRWVSFHGVALNVAPDLTHFSGIAPCGVRQSHLGVTSLADLGVDADMARVDVELRRAFETIFGATIDG</sequence>
<dbReference type="EMBL" id="CP023737">
    <property type="protein sequence ID" value="ATQ69125.1"/>
    <property type="molecule type" value="Genomic_DNA"/>
</dbReference>
<dbReference type="RefSeq" id="WP_003610184.1">
    <property type="nucleotide sequence ID" value="NZ_ADVE02000001.1"/>
</dbReference>
<keyword evidence="11" id="KW-0436">Ligase</keyword>
<protein>
    <recommendedName>
        <fullName evidence="5 6">Octanoyltransferase</fullName>
        <ecNumber evidence="5 6">2.3.1.181</ecNumber>
    </recommendedName>
    <alternativeName>
        <fullName evidence="5">Lipoate-protein ligase B</fullName>
    </alternativeName>
    <alternativeName>
        <fullName evidence="5">Lipoyl/octanoyl transferase</fullName>
    </alternativeName>
    <alternativeName>
        <fullName evidence="5">Octanoyl-[acyl-carrier-protein]-protein N-octanoyltransferase</fullName>
    </alternativeName>
</protein>
<evidence type="ECO:0000313" key="11">
    <source>
        <dbReference type="EMBL" id="ATQ69125.1"/>
    </source>
</evidence>
<keyword evidence="12" id="KW-1185">Reference proteome</keyword>
<proteinExistence type="inferred from homology"/>
<dbReference type="PANTHER" id="PTHR10993">
    <property type="entry name" value="OCTANOYLTRANSFERASE"/>
    <property type="match status" value="1"/>
</dbReference>